<accession>A0A7J9KLV0</accession>
<evidence type="ECO:0000313" key="2">
    <source>
        <dbReference type="EMBL" id="MBA0847371.1"/>
    </source>
</evidence>
<proteinExistence type="predicted"/>
<comment type="caution">
    <text evidence="2">The sequence shown here is derived from an EMBL/GenBank/DDBJ whole genome shotgun (WGS) entry which is preliminary data.</text>
</comment>
<protein>
    <submittedName>
        <fullName evidence="2">Uncharacterized protein</fullName>
    </submittedName>
</protein>
<evidence type="ECO:0000313" key="3">
    <source>
        <dbReference type="Proteomes" id="UP000593576"/>
    </source>
</evidence>
<dbReference type="OrthoDB" id="1019294at2759"/>
<gene>
    <name evidence="2" type="ORF">Goshw_016971</name>
</gene>
<feature type="compositionally biased region" description="Basic and acidic residues" evidence="1">
    <location>
        <begin position="1"/>
        <end position="13"/>
    </location>
</feature>
<dbReference type="EMBL" id="JABFAF010000001">
    <property type="protein sequence ID" value="MBA0847371.1"/>
    <property type="molecule type" value="Genomic_DNA"/>
</dbReference>
<dbReference type="Proteomes" id="UP000593576">
    <property type="component" value="Unassembled WGS sequence"/>
</dbReference>
<reference evidence="2 3" key="1">
    <citation type="journal article" date="2019" name="Genome Biol. Evol.">
        <title>Insights into the evolution of the New World diploid cottons (Gossypium, subgenus Houzingenia) based on genome sequencing.</title>
        <authorList>
            <person name="Grover C.E."/>
            <person name="Arick M.A. 2nd"/>
            <person name="Thrash A."/>
            <person name="Conover J.L."/>
            <person name="Sanders W.S."/>
            <person name="Peterson D.G."/>
            <person name="Frelichowski J.E."/>
            <person name="Scheffler J.A."/>
            <person name="Scheffler B.E."/>
            <person name="Wendel J.F."/>
        </authorList>
    </citation>
    <scope>NUCLEOTIDE SEQUENCE [LARGE SCALE GENOMIC DNA]</scope>
    <source>
        <strain evidence="2">1</strain>
        <tissue evidence="2">Leaf</tissue>
    </source>
</reference>
<name>A0A7J9KLV0_GOSSC</name>
<organism evidence="2 3">
    <name type="scientific">Gossypium schwendimanii</name>
    <name type="common">Cotton</name>
    <dbReference type="NCBI Taxonomy" id="34291"/>
    <lineage>
        <taxon>Eukaryota</taxon>
        <taxon>Viridiplantae</taxon>
        <taxon>Streptophyta</taxon>
        <taxon>Embryophyta</taxon>
        <taxon>Tracheophyta</taxon>
        <taxon>Spermatophyta</taxon>
        <taxon>Magnoliopsida</taxon>
        <taxon>eudicotyledons</taxon>
        <taxon>Gunneridae</taxon>
        <taxon>Pentapetalae</taxon>
        <taxon>rosids</taxon>
        <taxon>malvids</taxon>
        <taxon>Malvales</taxon>
        <taxon>Malvaceae</taxon>
        <taxon>Malvoideae</taxon>
        <taxon>Gossypium</taxon>
    </lineage>
</organism>
<sequence length="115" mass="12956">MESEEREKTKSGRSDSQLPRGRETNIQEGVADVVMEAVLGTDKLRSWKDCLVGTGLRANDKAETHYGHTQDICQKSTIEQQVMKGSIAEKEEFRRPGLYQGQVAPRLTLTPMVYE</sequence>
<feature type="region of interest" description="Disordered" evidence="1">
    <location>
        <begin position="1"/>
        <end position="27"/>
    </location>
</feature>
<dbReference type="AlphaFoldDB" id="A0A7J9KLV0"/>
<evidence type="ECO:0000256" key="1">
    <source>
        <dbReference type="SAM" id="MobiDB-lite"/>
    </source>
</evidence>
<keyword evidence="3" id="KW-1185">Reference proteome</keyword>